<dbReference type="InterPro" id="IPR011991">
    <property type="entry name" value="ArsR-like_HTH"/>
</dbReference>
<dbReference type="PANTHER" id="PTHR43132">
    <property type="entry name" value="ARSENICAL RESISTANCE OPERON REPRESSOR ARSR-RELATED"/>
    <property type="match status" value="1"/>
</dbReference>
<dbReference type="STRING" id="43064.SAMN04488086_11265"/>
<dbReference type="PANTHER" id="PTHR43132:SF6">
    <property type="entry name" value="HTH-TYPE TRANSCRIPTIONAL REPRESSOR CZRA"/>
    <property type="match status" value="1"/>
</dbReference>
<evidence type="ECO:0000313" key="5">
    <source>
        <dbReference type="EMBL" id="SLM52994.1"/>
    </source>
</evidence>
<dbReference type="CDD" id="cd00090">
    <property type="entry name" value="HTH_ARSR"/>
    <property type="match status" value="1"/>
</dbReference>
<dbReference type="Proteomes" id="UP000195985">
    <property type="component" value="Unassembled WGS sequence"/>
</dbReference>
<dbReference type="EMBL" id="FWEY01000010">
    <property type="protein sequence ID" value="SLM52994.1"/>
    <property type="molecule type" value="Genomic_DNA"/>
</dbReference>
<evidence type="ECO:0000313" key="6">
    <source>
        <dbReference type="Proteomes" id="UP000195985"/>
    </source>
</evidence>
<sequence length="116" mass="13267">MMSDLNTETIQAVTKIFKLIGDPTRFLILHVLENRELNVNAIAEELDLEQSAVSHQLKKLREAKLVKSRRSGKNILYSQDDQHVYEILHLAVEHAEHGWEDAQNEAGTTPSDKKQH</sequence>
<dbReference type="Pfam" id="PF01022">
    <property type="entry name" value="HTH_5"/>
    <property type="match status" value="1"/>
</dbReference>
<dbReference type="AlphaFoldDB" id="A0A1W1IIU2"/>
<dbReference type="GO" id="GO:0003677">
    <property type="term" value="F:DNA binding"/>
    <property type="evidence" value="ECO:0007669"/>
    <property type="project" value="UniProtKB-KW"/>
</dbReference>
<name>A0A1W1IIU2_9LACT</name>
<evidence type="ECO:0000259" key="4">
    <source>
        <dbReference type="PROSITE" id="PS50987"/>
    </source>
</evidence>
<dbReference type="InterPro" id="IPR001845">
    <property type="entry name" value="HTH_ArsR_DNA-bd_dom"/>
</dbReference>
<evidence type="ECO:0000256" key="2">
    <source>
        <dbReference type="ARBA" id="ARBA00023125"/>
    </source>
</evidence>
<dbReference type="RefSeq" id="WP_425445339.1">
    <property type="nucleotide sequence ID" value="NZ_FWEY01000010.1"/>
</dbReference>
<dbReference type="PRINTS" id="PR00778">
    <property type="entry name" value="HTHARSR"/>
</dbReference>
<feature type="domain" description="HTH arsR-type" evidence="4">
    <location>
        <begin position="5"/>
        <end position="99"/>
    </location>
</feature>
<keyword evidence="3" id="KW-0804">Transcription</keyword>
<gene>
    <name evidence="5" type="ORF">TPAS_2703</name>
</gene>
<keyword evidence="1" id="KW-0805">Transcription regulation</keyword>
<accession>A0A1W1IIU2</accession>
<reference evidence="6" key="1">
    <citation type="submission" date="2016-04" db="EMBL/GenBank/DDBJ databases">
        <authorList>
            <person name="Strepis N."/>
        </authorList>
    </citation>
    <scope>NUCLEOTIDE SEQUENCE [LARGE SCALE GENOMIC DNA]</scope>
</reference>
<dbReference type="NCBIfam" id="NF033788">
    <property type="entry name" value="HTH_metalloreg"/>
    <property type="match status" value="1"/>
</dbReference>
<dbReference type="SMART" id="SM00418">
    <property type="entry name" value="HTH_ARSR"/>
    <property type="match status" value="1"/>
</dbReference>
<dbReference type="SUPFAM" id="SSF46785">
    <property type="entry name" value="Winged helix' DNA-binding domain"/>
    <property type="match status" value="1"/>
</dbReference>
<keyword evidence="2" id="KW-0238">DNA-binding</keyword>
<dbReference type="GO" id="GO:0003700">
    <property type="term" value="F:DNA-binding transcription factor activity"/>
    <property type="evidence" value="ECO:0007669"/>
    <property type="project" value="InterPro"/>
</dbReference>
<evidence type="ECO:0000256" key="3">
    <source>
        <dbReference type="ARBA" id="ARBA00023163"/>
    </source>
</evidence>
<dbReference type="PROSITE" id="PS50987">
    <property type="entry name" value="HTH_ARSR_2"/>
    <property type="match status" value="1"/>
</dbReference>
<dbReference type="InterPro" id="IPR036388">
    <property type="entry name" value="WH-like_DNA-bd_sf"/>
</dbReference>
<dbReference type="InterPro" id="IPR036390">
    <property type="entry name" value="WH_DNA-bd_sf"/>
</dbReference>
<protein>
    <submittedName>
        <fullName evidence="5">Helix turn helix arsenical resistance operon repressor</fullName>
    </submittedName>
</protein>
<proteinExistence type="predicted"/>
<keyword evidence="6" id="KW-1185">Reference proteome</keyword>
<dbReference type="InterPro" id="IPR051011">
    <property type="entry name" value="Metal_resp_trans_reg"/>
</dbReference>
<dbReference type="Gene3D" id="1.10.10.10">
    <property type="entry name" value="Winged helix-like DNA-binding domain superfamily/Winged helix DNA-binding domain"/>
    <property type="match status" value="1"/>
</dbReference>
<organism evidence="5 6">
    <name type="scientific">Trichococcus pasteurii</name>
    <dbReference type="NCBI Taxonomy" id="43064"/>
    <lineage>
        <taxon>Bacteria</taxon>
        <taxon>Bacillati</taxon>
        <taxon>Bacillota</taxon>
        <taxon>Bacilli</taxon>
        <taxon>Lactobacillales</taxon>
        <taxon>Carnobacteriaceae</taxon>
        <taxon>Trichococcus</taxon>
    </lineage>
</organism>
<evidence type="ECO:0000256" key="1">
    <source>
        <dbReference type="ARBA" id="ARBA00023015"/>
    </source>
</evidence>